<comment type="similarity">
    <text evidence="2">Belongs to the DIPK family.</text>
</comment>
<comment type="subcellular location">
    <subcellularLocation>
        <location evidence="1">Secreted</location>
    </subcellularLocation>
</comment>
<dbReference type="GO" id="GO:0005576">
    <property type="term" value="C:extracellular region"/>
    <property type="evidence" value="ECO:0007669"/>
    <property type="project" value="UniProtKB-SubCell"/>
</dbReference>
<dbReference type="InterPro" id="IPR020519">
    <property type="entry name" value="DIPK2A/B"/>
</dbReference>
<evidence type="ECO:0000256" key="2">
    <source>
        <dbReference type="ARBA" id="ARBA00006338"/>
    </source>
</evidence>
<dbReference type="EMBL" id="VVIM01000006">
    <property type="protein sequence ID" value="KAB0797885.1"/>
    <property type="molecule type" value="Genomic_DNA"/>
</dbReference>
<comment type="caution">
    <text evidence="7">The sequence shown here is derived from an EMBL/GenBank/DDBJ whole genome shotgun (WGS) entry which is preliminary data.</text>
</comment>
<dbReference type="Pfam" id="PF12260">
    <property type="entry name" value="PIP49_C"/>
    <property type="match status" value="1"/>
</dbReference>
<evidence type="ECO:0000259" key="6">
    <source>
        <dbReference type="Pfam" id="PF12260"/>
    </source>
</evidence>
<evidence type="ECO:0000313" key="7">
    <source>
        <dbReference type="EMBL" id="KAB0797885.1"/>
    </source>
</evidence>
<dbReference type="InterPro" id="IPR011009">
    <property type="entry name" value="Kinase-like_dom_sf"/>
</dbReference>
<evidence type="ECO:0000256" key="5">
    <source>
        <dbReference type="SAM" id="SignalP"/>
    </source>
</evidence>
<sequence length="222" mass="25550">MKYFIIPIILSLFLYNFFKVNLPTICETDFDYISLQSNSFVELFSNYFSVKYVFYGSFNNQKVVVKKLRGDLSSDLYSETNTNFQICPPSLLADFLGLISMENSTMAMYWHSILRVNAEPLLLQVLKAEHAWPVPRYFGMYGRCLVESHCGVALNAFKNADWHVRAELTLQLLNAAKRFTGRHPNFRFYLTDVSPDNIAVSDNLQVTFVDLENVIVTGKHNI</sequence>
<dbReference type="Proteomes" id="UP000327044">
    <property type="component" value="Unassembled WGS sequence"/>
</dbReference>
<feature type="chain" id="PRO_5024300535" description="FAM69 protein-kinase domain-containing protein" evidence="5">
    <location>
        <begin position="29"/>
        <end position="222"/>
    </location>
</feature>
<evidence type="ECO:0000313" key="8">
    <source>
        <dbReference type="Proteomes" id="UP000327044"/>
    </source>
</evidence>
<name>A0A5N4AKJ8_PHOPY</name>
<evidence type="ECO:0000256" key="4">
    <source>
        <dbReference type="ARBA" id="ARBA00022729"/>
    </source>
</evidence>
<dbReference type="InParanoid" id="A0A5N4AKJ8"/>
<accession>A0A5N4AKJ8</accession>
<keyword evidence="8" id="KW-1185">Reference proteome</keyword>
<protein>
    <recommendedName>
        <fullName evidence="6">FAM69 protein-kinase domain-containing protein</fullName>
    </recommendedName>
</protein>
<keyword evidence="3" id="KW-0964">Secreted</keyword>
<evidence type="ECO:0000256" key="1">
    <source>
        <dbReference type="ARBA" id="ARBA00004613"/>
    </source>
</evidence>
<gene>
    <name evidence="7" type="ORF">PPYR_08878</name>
</gene>
<dbReference type="PANTHER" id="PTHR32073:SF7">
    <property type="entry name" value="GH11358P"/>
    <property type="match status" value="1"/>
</dbReference>
<feature type="domain" description="FAM69 protein-kinase" evidence="6">
    <location>
        <begin position="115"/>
        <end position="219"/>
    </location>
</feature>
<reference evidence="7 8" key="1">
    <citation type="journal article" date="2018" name="Elife">
        <title>Firefly genomes illuminate parallel origins of bioluminescence in beetles.</title>
        <authorList>
            <person name="Fallon T.R."/>
            <person name="Lower S.E."/>
            <person name="Chang C.H."/>
            <person name="Bessho-Uehara M."/>
            <person name="Martin G.J."/>
            <person name="Bewick A.J."/>
            <person name="Behringer M."/>
            <person name="Debat H.J."/>
            <person name="Wong I."/>
            <person name="Day J.C."/>
            <person name="Suvorov A."/>
            <person name="Silva C.J."/>
            <person name="Stanger-Hall K.F."/>
            <person name="Hall D.W."/>
            <person name="Schmitz R.J."/>
            <person name="Nelson D.R."/>
            <person name="Lewis S.M."/>
            <person name="Shigenobu S."/>
            <person name="Bybee S.M."/>
            <person name="Larracuente A.M."/>
            <person name="Oba Y."/>
            <person name="Weng J.K."/>
        </authorList>
    </citation>
    <scope>NUCLEOTIDE SEQUENCE [LARGE SCALE GENOMIC DNA]</scope>
    <source>
        <strain evidence="7">1611_PpyrPB1</strain>
        <tissue evidence="7">Whole body</tissue>
    </source>
</reference>
<dbReference type="AlphaFoldDB" id="A0A5N4AKJ8"/>
<dbReference type="PANTHER" id="PTHR32073">
    <property type="entry name" value="GH11358P"/>
    <property type="match status" value="1"/>
</dbReference>
<feature type="signal peptide" evidence="5">
    <location>
        <begin position="1"/>
        <end position="28"/>
    </location>
</feature>
<dbReference type="InterPro" id="IPR022049">
    <property type="entry name" value="FAM69_kinase_dom"/>
</dbReference>
<evidence type="ECO:0000256" key="3">
    <source>
        <dbReference type="ARBA" id="ARBA00022525"/>
    </source>
</evidence>
<proteinExistence type="inferred from homology"/>
<keyword evidence="4 5" id="KW-0732">Signal</keyword>
<organism evidence="7 8">
    <name type="scientific">Photinus pyralis</name>
    <name type="common">Common eastern firefly</name>
    <name type="synonym">Lampyris pyralis</name>
    <dbReference type="NCBI Taxonomy" id="7054"/>
    <lineage>
        <taxon>Eukaryota</taxon>
        <taxon>Metazoa</taxon>
        <taxon>Ecdysozoa</taxon>
        <taxon>Arthropoda</taxon>
        <taxon>Hexapoda</taxon>
        <taxon>Insecta</taxon>
        <taxon>Pterygota</taxon>
        <taxon>Neoptera</taxon>
        <taxon>Endopterygota</taxon>
        <taxon>Coleoptera</taxon>
        <taxon>Polyphaga</taxon>
        <taxon>Elateriformia</taxon>
        <taxon>Elateroidea</taxon>
        <taxon>Lampyridae</taxon>
        <taxon>Lampyrinae</taxon>
        <taxon>Photinus</taxon>
    </lineage>
</organism>
<dbReference type="SUPFAM" id="SSF56112">
    <property type="entry name" value="Protein kinase-like (PK-like)"/>
    <property type="match status" value="1"/>
</dbReference>